<protein>
    <submittedName>
        <fullName evidence="2">Uncharacterized protein</fullName>
    </submittedName>
</protein>
<dbReference type="AlphaFoldDB" id="A0A011PRU7"/>
<gene>
    <name evidence="2" type="ORF">AW10_02232</name>
</gene>
<evidence type="ECO:0000313" key="3">
    <source>
        <dbReference type="Proteomes" id="UP000021816"/>
    </source>
</evidence>
<accession>A0A011PRU7</accession>
<proteinExistence type="predicted"/>
<dbReference type="Proteomes" id="UP000021816">
    <property type="component" value="Unassembled WGS sequence"/>
</dbReference>
<evidence type="ECO:0000256" key="1">
    <source>
        <dbReference type="SAM" id="MobiDB-lite"/>
    </source>
</evidence>
<dbReference type="EMBL" id="JEMX01000046">
    <property type="protein sequence ID" value="EXI79747.1"/>
    <property type="molecule type" value="Genomic_DNA"/>
</dbReference>
<reference evidence="2 3" key="1">
    <citation type="submission" date="2014-02" db="EMBL/GenBank/DDBJ databases">
        <title>Expanding our view of genomic diversity in Candidatus Accumulibacter clades.</title>
        <authorList>
            <person name="Skennerton C.T."/>
            <person name="Barr J.J."/>
            <person name="Slater F.R."/>
            <person name="Bond P.L."/>
            <person name="Tyson G.W."/>
        </authorList>
    </citation>
    <scope>NUCLEOTIDE SEQUENCE [LARGE SCALE GENOMIC DNA]</scope>
    <source>
        <strain evidence="3">BA-92</strain>
    </source>
</reference>
<sequence length="113" mass="12246">MLKQTEFRLLTLIAAFTLLVAVANIVLFSQNRDRQQEVTARGQYIQQSVQLESLYREIVKALADLAVRNNDRPIRDMLAAQGISVTANPAPVAASAAPAPSTPAATDVKKGEK</sequence>
<evidence type="ECO:0000313" key="2">
    <source>
        <dbReference type="EMBL" id="EXI79747.1"/>
    </source>
</evidence>
<organism evidence="2 3">
    <name type="scientific">Candidatus Accumulibacter appositus</name>
    <dbReference type="NCBI Taxonomy" id="1454003"/>
    <lineage>
        <taxon>Bacteria</taxon>
        <taxon>Pseudomonadati</taxon>
        <taxon>Pseudomonadota</taxon>
        <taxon>Betaproteobacteria</taxon>
        <taxon>Candidatus Accumulibacter</taxon>
    </lineage>
</organism>
<name>A0A011PRU7_9PROT</name>
<comment type="caution">
    <text evidence="2">The sequence shown here is derived from an EMBL/GenBank/DDBJ whole genome shotgun (WGS) entry which is preliminary data.</text>
</comment>
<feature type="region of interest" description="Disordered" evidence="1">
    <location>
        <begin position="91"/>
        <end position="113"/>
    </location>
</feature>
<dbReference type="PATRIC" id="fig|1454003.3.peg.2277"/>
<feature type="compositionally biased region" description="Low complexity" evidence="1">
    <location>
        <begin position="91"/>
        <end position="106"/>
    </location>
</feature>
<dbReference type="STRING" id="1454003.AW10_02232"/>